<evidence type="ECO:0000313" key="2">
    <source>
        <dbReference type="Proteomes" id="UP001632038"/>
    </source>
</evidence>
<dbReference type="EMBL" id="JAVIJP010000016">
    <property type="protein sequence ID" value="KAL3643153.1"/>
    <property type="molecule type" value="Genomic_DNA"/>
</dbReference>
<name>A0ABD3DLI8_9LAMI</name>
<reference evidence="2" key="1">
    <citation type="journal article" date="2024" name="IScience">
        <title>Strigolactones Initiate the Formation of Haustorium-like Structures in Castilleja.</title>
        <authorList>
            <person name="Buerger M."/>
            <person name="Peterson D."/>
            <person name="Chory J."/>
        </authorList>
    </citation>
    <scope>NUCLEOTIDE SEQUENCE [LARGE SCALE GENOMIC DNA]</scope>
</reference>
<gene>
    <name evidence="1" type="ORF">CASFOL_013968</name>
</gene>
<comment type="caution">
    <text evidence="1">The sequence shown here is derived from an EMBL/GenBank/DDBJ whole genome shotgun (WGS) entry which is preliminary data.</text>
</comment>
<keyword evidence="2" id="KW-1185">Reference proteome</keyword>
<organism evidence="1 2">
    <name type="scientific">Castilleja foliolosa</name>
    <dbReference type="NCBI Taxonomy" id="1961234"/>
    <lineage>
        <taxon>Eukaryota</taxon>
        <taxon>Viridiplantae</taxon>
        <taxon>Streptophyta</taxon>
        <taxon>Embryophyta</taxon>
        <taxon>Tracheophyta</taxon>
        <taxon>Spermatophyta</taxon>
        <taxon>Magnoliopsida</taxon>
        <taxon>eudicotyledons</taxon>
        <taxon>Gunneridae</taxon>
        <taxon>Pentapetalae</taxon>
        <taxon>asterids</taxon>
        <taxon>lamiids</taxon>
        <taxon>Lamiales</taxon>
        <taxon>Orobanchaceae</taxon>
        <taxon>Pedicularideae</taxon>
        <taxon>Castillejinae</taxon>
        <taxon>Castilleja</taxon>
    </lineage>
</organism>
<proteinExistence type="predicted"/>
<sequence>MNNQNQVPVAYMAPPTSYPPPVVDAYNGPYVTAPPPMGYPTTKEGEQHWDGSVETKSKGDGFLRGFLLGYVAAAAWTCVSDENKFTVAGSLTIIS</sequence>
<dbReference type="Proteomes" id="UP001632038">
    <property type="component" value="Unassembled WGS sequence"/>
</dbReference>
<protein>
    <submittedName>
        <fullName evidence="1">Uncharacterized protein</fullName>
    </submittedName>
</protein>
<accession>A0ABD3DLI8</accession>
<dbReference type="AlphaFoldDB" id="A0ABD3DLI8"/>
<evidence type="ECO:0000313" key="1">
    <source>
        <dbReference type="EMBL" id="KAL3643153.1"/>
    </source>
</evidence>